<dbReference type="AlphaFoldDB" id="A0ABD7MUK4"/>
<dbReference type="Proteomes" id="UP000248741">
    <property type="component" value="Chromosome 1"/>
</dbReference>
<reference evidence="1 2" key="1">
    <citation type="submission" date="2018-06" db="EMBL/GenBank/DDBJ databases">
        <authorList>
            <consortium name="Pathogen Informatics"/>
            <person name="Doyle S."/>
        </authorList>
    </citation>
    <scope>NUCLEOTIDE SEQUENCE [LARGE SCALE GENOMIC DNA]</scope>
    <source>
        <strain evidence="1 2">NCTC7908</strain>
    </source>
</reference>
<evidence type="ECO:0000313" key="1">
    <source>
        <dbReference type="EMBL" id="SQG52497.1"/>
    </source>
</evidence>
<dbReference type="EMBL" id="LS483400">
    <property type="protein sequence ID" value="SQG52497.1"/>
    <property type="molecule type" value="Genomic_DNA"/>
</dbReference>
<name>A0ABD7MUK4_CORUL</name>
<organism evidence="1 2">
    <name type="scientific">Corynebacterium ulcerans</name>
    <dbReference type="NCBI Taxonomy" id="65058"/>
    <lineage>
        <taxon>Bacteria</taxon>
        <taxon>Bacillati</taxon>
        <taxon>Actinomycetota</taxon>
        <taxon>Actinomycetes</taxon>
        <taxon>Mycobacteriales</taxon>
        <taxon>Corynebacteriaceae</taxon>
        <taxon>Corynebacterium</taxon>
    </lineage>
</organism>
<evidence type="ECO:0000313" key="2">
    <source>
        <dbReference type="Proteomes" id="UP000248741"/>
    </source>
</evidence>
<sequence length="96" mass="10227">MVRGLSPALIEYFGAAACDGLEKIKITVSRIGAVAFLVSLPAQLLLSNLKVSYVPYFLMTARAPRHRCCVVSVQGAAAHGCIQKAPCSHKIVKAET</sequence>
<gene>
    <name evidence="1" type="ORF">NCTC7908_01807</name>
</gene>
<accession>A0ABD7MUK4</accession>
<protein>
    <submittedName>
        <fullName evidence="1">Uncharacterized protein</fullName>
    </submittedName>
</protein>
<proteinExistence type="predicted"/>